<dbReference type="OrthoDB" id="272996at2"/>
<organism evidence="2 3">
    <name type="scientific">Pelagibaculum spongiae</name>
    <dbReference type="NCBI Taxonomy" id="2080658"/>
    <lineage>
        <taxon>Bacteria</taxon>
        <taxon>Pseudomonadati</taxon>
        <taxon>Pseudomonadota</taxon>
        <taxon>Gammaproteobacteria</taxon>
        <taxon>Oceanospirillales</taxon>
        <taxon>Pelagibaculum</taxon>
    </lineage>
</organism>
<keyword evidence="1" id="KW-0812">Transmembrane</keyword>
<keyword evidence="3" id="KW-1185">Reference proteome</keyword>
<dbReference type="EMBL" id="QDDL01000001">
    <property type="protein sequence ID" value="PVZ71673.1"/>
    <property type="molecule type" value="Genomic_DNA"/>
</dbReference>
<feature type="transmembrane region" description="Helical" evidence="1">
    <location>
        <begin position="12"/>
        <end position="32"/>
    </location>
</feature>
<dbReference type="AlphaFoldDB" id="A0A2V1GZQ1"/>
<evidence type="ECO:0000313" key="2">
    <source>
        <dbReference type="EMBL" id="PVZ71673.1"/>
    </source>
</evidence>
<proteinExistence type="predicted"/>
<sequence length="171" mass="18998">MPFTPFHMGPAIVVKALLRGSFSLMVFGWAQVVMDIQPLIVMISGEGHLHGFSHTYLGASLIAIFSALTGKYLSEVSLFILGFNAHWKIKIYWWVAFLSAFIGTFSHVLLDSIMHSDVEPFFPMTTSNVLLGLISTQALHQLCLYSALVGGVLYFGVNWVQKFNIQRKGGE</sequence>
<dbReference type="Proteomes" id="UP000244906">
    <property type="component" value="Unassembled WGS sequence"/>
</dbReference>
<evidence type="ECO:0008006" key="4">
    <source>
        <dbReference type="Google" id="ProtNLM"/>
    </source>
</evidence>
<keyword evidence="1" id="KW-0472">Membrane</keyword>
<accession>A0A2V1GZQ1</accession>
<comment type="caution">
    <text evidence="2">The sequence shown here is derived from an EMBL/GenBank/DDBJ whole genome shotgun (WGS) entry which is preliminary data.</text>
</comment>
<reference evidence="2 3" key="1">
    <citation type="submission" date="2018-04" db="EMBL/GenBank/DDBJ databases">
        <title>Thalassorhabdus spongiae gen. nov., sp. nov., isolated from a marine sponge in South-West Iceland.</title>
        <authorList>
            <person name="Knobloch S."/>
            <person name="Daussin A."/>
            <person name="Johannsson R."/>
            <person name="Marteinsson V.T."/>
        </authorList>
    </citation>
    <scope>NUCLEOTIDE SEQUENCE [LARGE SCALE GENOMIC DNA]</scope>
    <source>
        <strain evidence="2 3">Hp12</strain>
    </source>
</reference>
<protein>
    <recommendedName>
        <fullName evidence="4">Hydrolase</fullName>
    </recommendedName>
</protein>
<feature type="transmembrane region" description="Helical" evidence="1">
    <location>
        <begin position="130"/>
        <end position="157"/>
    </location>
</feature>
<name>A0A2V1GZQ1_9GAMM</name>
<feature type="transmembrane region" description="Helical" evidence="1">
    <location>
        <begin position="52"/>
        <end position="70"/>
    </location>
</feature>
<evidence type="ECO:0000313" key="3">
    <source>
        <dbReference type="Proteomes" id="UP000244906"/>
    </source>
</evidence>
<evidence type="ECO:0000256" key="1">
    <source>
        <dbReference type="SAM" id="Phobius"/>
    </source>
</evidence>
<dbReference type="RefSeq" id="WP_116685262.1">
    <property type="nucleotide sequence ID" value="NZ_CAWNYD010000001.1"/>
</dbReference>
<feature type="transmembrane region" description="Helical" evidence="1">
    <location>
        <begin position="91"/>
        <end position="110"/>
    </location>
</feature>
<keyword evidence="1" id="KW-1133">Transmembrane helix</keyword>
<gene>
    <name evidence="2" type="ORF">DC094_01195</name>
</gene>